<protein>
    <submittedName>
        <fullName evidence="1">Uncharacterized protein</fullName>
    </submittedName>
</protein>
<evidence type="ECO:0000313" key="1">
    <source>
        <dbReference type="EMBL" id="MBW0497388.1"/>
    </source>
</evidence>
<sequence>MSQKMVHMKILKKCGGELQNSVRRRCIEPCSTEDYIKALEDILTRTKIGRKLNKLDIESPNKPFINKDKKMKLFKPYTSNTNKQIKFHKYGGIAHIANTCLKKATIDEIAETDDHNDKEDESDFEG</sequence>
<dbReference type="AlphaFoldDB" id="A0A9Q3D8Q3"/>
<comment type="caution">
    <text evidence="1">The sequence shown here is derived from an EMBL/GenBank/DDBJ whole genome shotgun (WGS) entry which is preliminary data.</text>
</comment>
<name>A0A9Q3D8Q3_9BASI</name>
<dbReference type="OrthoDB" id="2507294at2759"/>
<dbReference type="Proteomes" id="UP000765509">
    <property type="component" value="Unassembled WGS sequence"/>
</dbReference>
<gene>
    <name evidence="1" type="ORF">O181_037103</name>
</gene>
<proteinExistence type="predicted"/>
<reference evidence="1" key="1">
    <citation type="submission" date="2021-03" db="EMBL/GenBank/DDBJ databases">
        <title>Draft genome sequence of rust myrtle Austropuccinia psidii MF-1, a brazilian biotype.</title>
        <authorList>
            <person name="Quecine M.C."/>
            <person name="Pachon D.M.R."/>
            <person name="Bonatelli M.L."/>
            <person name="Correr F.H."/>
            <person name="Franceschini L.M."/>
            <person name="Leite T.F."/>
            <person name="Margarido G.R.A."/>
            <person name="Almeida C.A."/>
            <person name="Ferrarezi J.A."/>
            <person name="Labate C.A."/>
        </authorList>
    </citation>
    <scope>NUCLEOTIDE SEQUENCE</scope>
    <source>
        <strain evidence="1">MF-1</strain>
    </source>
</reference>
<organism evidence="1 2">
    <name type="scientific">Austropuccinia psidii MF-1</name>
    <dbReference type="NCBI Taxonomy" id="1389203"/>
    <lineage>
        <taxon>Eukaryota</taxon>
        <taxon>Fungi</taxon>
        <taxon>Dikarya</taxon>
        <taxon>Basidiomycota</taxon>
        <taxon>Pucciniomycotina</taxon>
        <taxon>Pucciniomycetes</taxon>
        <taxon>Pucciniales</taxon>
        <taxon>Sphaerophragmiaceae</taxon>
        <taxon>Austropuccinia</taxon>
    </lineage>
</organism>
<keyword evidence="2" id="KW-1185">Reference proteome</keyword>
<dbReference type="EMBL" id="AVOT02014158">
    <property type="protein sequence ID" value="MBW0497388.1"/>
    <property type="molecule type" value="Genomic_DNA"/>
</dbReference>
<accession>A0A9Q3D8Q3</accession>
<evidence type="ECO:0000313" key="2">
    <source>
        <dbReference type="Proteomes" id="UP000765509"/>
    </source>
</evidence>